<dbReference type="EMBL" id="MUAL01000048">
    <property type="protein sequence ID" value="OOR22146.1"/>
    <property type="molecule type" value="Genomic_DNA"/>
</dbReference>
<dbReference type="Pfam" id="PF10651">
    <property type="entry name" value="BppU_N"/>
    <property type="match status" value="1"/>
</dbReference>
<accession>A0A1S9UIU7</accession>
<dbReference type="Proteomes" id="UP000191124">
    <property type="component" value="Unassembled WGS sequence"/>
</dbReference>
<evidence type="ECO:0000259" key="2">
    <source>
        <dbReference type="Pfam" id="PF10651"/>
    </source>
</evidence>
<keyword evidence="1" id="KW-0175">Coiled coil</keyword>
<dbReference type="InterPro" id="IPR018913">
    <property type="entry name" value="BppU_N"/>
</dbReference>
<feature type="domain" description="BppU N-terminal" evidence="2">
    <location>
        <begin position="1"/>
        <end position="143"/>
    </location>
</feature>
<dbReference type="RefSeq" id="WP_078181381.1">
    <property type="nucleotide sequence ID" value="NZ_MUAL01000048.1"/>
</dbReference>
<comment type="caution">
    <text evidence="3">The sequence shown here is derived from an EMBL/GenBank/DDBJ whole genome shotgun (WGS) entry which is preliminary data.</text>
</comment>
<organism evidence="3 4">
    <name type="scientific">Bacillus cereus</name>
    <dbReference type="NCBI Taxonomy" id="1396"/>
    <lineage>
        <taxon>Bacteria</taxon>
        <taxon>Bacillati</taxon>
        <taxon>Bacillota</taxon>
        <taxon>Bacilli</taxon>
        <taxon>Bacillales</taxon>
        <taxon>Bacillaceae</taxon>
        <taxon>Bacillus</taxon>
        <taxon>Bacillus cereus group</taxon>
    </lineage>
</organism>
<dbReference type="Gene3D" id="2.60.40.3350">
    <property type="match status" value="1"/>
</dbReference>
<proteinExistence type="predicted"/>
<reference evidence="3 4" key="1">
    <citation type="submission" date="2017-01" db="EMBL/GenBank/DDBJ databases">
        <title>Bacillus cereus isolates.</title>
        <authorList>
            <person name="Beno S.M."/>
        </authorList>
    </citation>
    <scope>NUCLEOTIDE SEQUENCE [LARGE SCALE GENOMIC DNA]</scope>
    <source>
        <strain evidence="3 4">FSL M7-1219</strain>
    </source>
</reference>
<evidence type="ECO:0000313" key="4">
    <source>
        <dbReference type="Proteomes" id="UP000191124"/>
    </source>
</evidence>
<protein>
    <recommendedName>
        <fullName evidence="2">BppU N-terminal domain-containing protein</fullName>
    </recommendedName>
</protein>
<name>A0A1S9UIU7_BACCE</name>
<evidence type="ECO:0000313" key="3">
    <source>
        <dbReference type="EMBL" id="OOR22146.1"/>
    </source>
</evidence>
<dbReference type="AlphaFoldDB" id="A0A1S9UIU7"/>
<sequence>MKTKLILDINKTQYAQLNSVVTGRIGDKVSNGADVYLIDGGSPYNLTGSKVFFECTKPDSTAIRDDNGVKMIDATKGHFEYTFPVETFCAPGKSKRAFFSIEKDTTTRATTQDFELVSLRNALDGNILSSHYISDFEKISEEADKVKDLLDDTSKEIKEEIKNLSDRFEQAIEEGGVTPEVIIARKDSNGVVKENLKQRIDDDFIEHSGKIGDLEKSRELKNKLFKKSVFKKLPFRFPDYNKIVSTEDVTYIYPQAFTIDWDNKEIFVLYSPIGGASTKRWVVIFDLETESYKSCFSAGNAGGEGIVVKSESNGRFLYVKTQGSSLGKFSINTLPENLSTHSPIETFDVGMHWQFSYRNGTWLIEQTGAALGNYTRRRVFSLFDDSFNRMGLLDIQPIHGGFFESSYVDYVPKRQSISLGDGYIAQANGGYYGKGEPVKPYSYQGIKLLDSSGVLIEEGLVSPDKMINKLEDEGFYCNRVELEGIHVSPFGDIYTLMIHQTYNTTQADQSGVIIFKEMSKDENTIDFSGIGRTYKGFSQINLETGVYPRSGDGNMYDPLTGSLFDSLDKILDFMTHTDSKSFSFYSSSVSVKDISGNVIPNGIYVTINNANNSTFFLTYFNLKGSKNYQIYGNGGSRTQIELFTGYSAKKLNLVNGATAFDEPRTPKIIIKSDGTRELTGLVNNVPKDGTVGFATMATNDAPIKNLVFTTALSASTAGGYATVSVLTSGRVVVNFISNSSTTVSLDGIRWITTD</sequence>
<evidence type="ECO:0000256" key="1">
    <source>
        <dbReference type="SAM" id="Coils"/>
    </source>
</evidence>
<feature type="coiled-coil region" evidence="1">
    <location>
        <begin position="136"/>
        <end position="174"/>
    </location>
</feature>
<gene>
    <name evidence="3" type="ORF">BW892_20315</name>
</gene>